<comment type="caution">
    <text evidence="2">The sequence shown here is derived from an EMBL/GenBank/DDBJ whole genome shotgun (WGS) entry which is preliminary data.</text>
</comment>
<dbReference type="AlphaFoldDB" id="A0A927BPI8"/>
<dbReference type="InterPro" id="IPR000182">
    <property type="entry name" value="GNAT_dom"/>
</dbReference>
<dbReference type="GO" id="GO:0005737">
    <property type="term" value="C:cytoplasm"/>
    <property type="evidence" value="ECO:0007669"/>
    <property type="project" value="TreeGrafter"/>
</dbReference>
<dbReference type="Gene3D" id="3.40.630.30">
    <property type="match status" value="1"/>
</dbReference>
<reference evidence="2" key="1">
    <citation type="submission" date="2020-09" db="EMBL/GenBank/DDBJ databases">
        <title>A novel bacterium of genus Paenibacillus, isolated from South China Sea.</title>
        <authorList>
            <person name="Huang H."/>
            <person name="Mo K."/>
            <person name="Hu Y."/>
        </authorList>
    </citation>
    <scope>NUCLEOTIDE SEQUENCE</scope>
    <source>
        <strain evidence="2">IB182496</strain>
    </source>
</reference>
<dbReference type="InterPro" id="IPR051908">
    <property type="entry name" value="Ribosomal_N-acetyltransferase"/>
</dbReference>
<keyword evidence="3" id="KW-1185">Reference proteome</keyword>
<dbReference type="Pfam" id="PF13302">
    <property type="entry name" value="Acetyltransf_3"/>
    <property type="match status" value="1"/>
</dbReference>
<dbReference type="SUPFAM" id="SSF55729">
    <property type="entry name" value="Acyl-CoA N-acyltransferases (Nat)"/>
    <property type="match status" value="1"/>
</dbReference>
<proteinExistence type="predicted"/>
<dbReference type="InterPro" id="IPR016181">
    <property type="entry name" value="Acyl_CoA_acyltransferase"/>
</dbReference>
<dbReference type="GO" id="GO:0008999">
    <property type="term" value="F:protein-N-terminal-alanine acetyltransferase activity"/>
    <property type="evidence" value="ECO:0007669"/>
    <property type="project" value="TreeGrafter"/>
</dbReference>
<evidence type="ECO:0000259" key="1">
    <source>
        <dbReference type="PROSITE" id="PS51186"/>
    </source>
</evidence>
<dbReference type="Proteomes" id="UP000621560">
    <property type="component" value="Unassembled WGS sequence"/>
</dbReference>
<accession>A0A927BPI8</accession>
<dbReference type="PANTHER" id="PTHR43441">
    <property type="entry name" value="RIBOSOMAL-PROTEIN-SERINE ACETYLTRANSFERASE"/>
    <property type="match status" value="1"/>
</dbReference>
<dbReference type="EMBL" id="JACXIZ010000001">
    <property type="protein sequence ID" value="MBD2843576.1"/>
    <property type="molecule type" value="Genomic_DNA"/>
</dbReference>
<evidence type="ECO:0000313" key="3">
    <source>
        <dbReference type="Proteomes" id="UP000621560"/>
    </source>
</evidence>
<dbReference type="PANTHER" id="PTHR43441:SF11">
    <property type="entry name" value="RIBOSOMAL-PROTEIN-SERINE ACETYLTRANSFERASE"/>
    <property type="match status" value="1"/>
</dbReference>
<gene>
    <name evidence="2" type="ORF">IDH44_00105</name>
</gene>
<organism evidence="2 3">
    <name type="scientific">Paenibacillus sabuli</name>
    <dbReference type="NCBI Taxonomy" id="2772509"/>
    <lineage>
        <taxon>Bacteria</taxon>
        <taxon>Bacillati</taxon>
        <taxon>Bacillota</taxon>
        <taxon>Bacilli</taxon>
        <taxon>Bacillales</taxon>
        <taxon>Paenibacillaceae</taxon>
        <taxon>Paenibacillus</taxon>
    </lineage>
</organism>
<name>A0A927BPI8_9BACL</name>
<feature type="domain" description="N-acetyltransferase" evidence="1">
    <location>
        <begin position="1"/>
        <end position="99"/>
    </location>
</feature>
<dbReference type="PROSITE" id="PS51186">
    <property type="entry name" value="GNAT"/>
    <property type="match status" value="1"/>
</dbReference>
<protein>
    <submittedName>
        <fullName evidence="2">GNAT family N-acetyltransferase</fullName>
    </submittedName>
</protein>
<dbReference type="GO" id="GO:1990189">
    <property type="term" value="F:protein N-terminal-serine acetyltransferase activity"/>
    <property type="evidence" value="ECO:0007669"/>
    <property type="project" value="TreeGrafter"/>
</dbReference>
<sequence length="106" mass="12095">MIGTTGFISWDIKNAKAKLGYALSRAFWNRGHMTEAVKCVIAFGFERMKVVRIEARCHPENTGSYRVMEKSGMEFEGILRKHILVKGAHEDVRMYAIIKEGGFQKN</sequence>
<evidence type="ECO:0000313" key="2">
    <source>
        <dbReference type="EMBL" id="MBD2843576.1"/>
    </source>
</evidence>